<evidence type="ECO:0000313" key="7">
    <source>
        <dbReference type="Proteomes" id="UP001175271"/>
    </source>
</evidence>
<dbReference type="PANTHER" id="PTHR15933:SF20">
    <property type="entry name" value="F-BOX DOMAIN-CONTAINING PROTEIN"/>
    <property type="match status" value="1"/>
</dbReference>
<dbReference type="GO" id="GO:0008270">
    <property type="term" value="F:zinc ion binding"/>
    <property type="evidence" value="ECO:0007669"/>
    <property type="project" value="UniProtKB-KW"/>
</dbReference>
<dbReference type="Gene3D" id="3.30.40.10">
    <property type="entry name" value="Zinc/RING finger domain, C3HC4 (zinc finger)"/>
    <property type="match status" value="1"/>
</dbReference>
<dbReference type="InterPro" id="IPR043013">
    <property type="entry name" value="Znf_TRAF_N"/>
</dbReference>
<dbReference type="InterPro" id="IPR013083">
    <property type="entry name" value="Znf_RING/FYVE/PHD"/>
</dbReference>
<dbReference type="GO" id="GO:0061630">
    <property type="term" value="F:ubiquitin protein ligase activity"/>
    <property type="evidence" value="ECO:0007669"/>
    <property type="project" value="InterPro"/>
</dbReference>
<protein>
    <recommendedName>
        <fullName evidence="5">TRAF-type domain-containing protein</fullName>
    </recommendedName>
</protein>
<feature type="domain" description="TRAF-type" evidence="5">
    <location>
        <begin position="4"/>
        <end position="101"/>
    </location>
</feature>
<evidence type="ECO:0000256" key="1">
    <source>
        <dbReference type="ARBA" id="ARBA00022723"/>
    </source>
</evidence>
<dbReference type="Pfam" id="PF15965">
    <property type="entry name" value="zf-TRAF_2"/>
    <property type="match status" value="1"/>
</dbReference>
<dbReference type="Proteomes" id="UP001175271">
    <property type="component" value="Unassembled WGS sequence"/>
</dbReference>
<evidence type="ECO:0000313" key="6">
    <source>
        <dbReference type="EMBL" id="KAK0403084.1"/>
    </source>
</evidence>
<organism evidence="6 7">
    <name type="scientific">Steinernema hermaphroditum</name>
    <dbReference type="NCBI Taxonomy" id="289476"/>
    <lineage>
        <taxon>Eukaryota</taxon>
        <taxon>Metazoa</taxon>
        <taxon>Ecdysozoa</taxon>
        <taxon>Nematoda</taxon>
        <taxon>Chromadorea</taxon>
        <taxon>Rhabditida</taxon>
        <taxon>Tylenchina</taxon>
        <taxon>Panagrolaimomorpha</taxon>
        <taxon>Strongyloidoidea</taxon>
        <taxon>Steinernematidae</taxon>
        <taxon>Steinernema</taxon>
    </lineage>
</organism>
<keyword evidence="7" id="KW-1185">Reference proteome</keyword>
<keyword evidence="3" id="KW-0833">Ubl conjugation pathway</keyword>
<proteinExistence type="predicted"/>
<sequence>MDPHGHCLDCFRSACSFEGCLLGRCGFCSARLHECKREDHLEICQNVRFLSLDSSTSTQVVVPCINAIYGCRRRFARHFQKTHLATCPASVVVCHLQWNRSALSDSAKKQIKRAAKGFPTEIVPKTDASGLDDNDLDVIGCILDQKKIVDFFKLRRNYRISFRDYFTPTYPVLPLLAHKDRPNEESAEFHDSSDDEKKAEAEKIRKKMLPWANCYICKIDPASQHLHVLGNLTNEKKREKPANGATVKDTLFVPEFYRQRGLMLTKTFHRLAGSVKKGAMIFEVGTKGRPLFTFQCAEVVRRTEIEDHARFHELEDNEWHMHRCPMWSEGCDFATSNMDPKEGRFRYCDFLGKVVHEPTPSSSASLDDFHEETFYRVLPLLADYVDSASLRTLSATSRRARVFLENARQRIVTVPWRRTEDFYGNVFWEEEAPQYSYTKCQRLLTVTPTVPGDFWAHFASCAFRKAAEPECPEKLRTFLLLIQTKE</sequence>
<evidence type="ECO:0000256" key="3">
    <source>
        <dbReference type="ARBA" id="ARBA00022786"/>
    </source>
</evidence>
<keyword evidence="4" id="KW-0862">Zinc</keyword>
<dbReference type="AlphaFoldDB" id="A0AA39LN30"/>
<gene>
    <name evidence="6" type="ORF">QR680_016710</name>
</gene>
<comment type="caution">
    <text evidence="6">The sequence shown here is derived from an EMBL/GenBank/DDBJ whole genome shotgun (WGS) entry which is preliminary data.</text>
</comment>
<accession>A0AA39LN30</accession>
<dbReference type="SUPFAM" id="SSF49599">
    <property type="entry name" value="TRAF domain-like"/>
    <property type="match status" value="1"/>
</dbReference>
<dbReference type="InterPro" id="IPR001293">
    <property type="entry name" value="Znf_TRAF"/>
</dbReference>
<reference evidence="6" key="1">
    <citation type="submission" date="2023-06" db="EMBL/GenBank/DDBJ databases">
        <title>Genomic analysis of the entomopathogenic nematode Steinernema hermaphroditum.</title>
        <authorList>
            <person name="Schwarz E.M."/>
            <person name="Heppert J.K."/>
            <person name="Baniya A."/>
            <person name="Schwartz H.T."/>
            <person name="Tan C.-H."/>
            <person name="Antoshechkin I."/>
            <person name="Sternberg P.W."/>
            <person name="Goodrich-Blair H."/>
            <person name="Dillman A.R."/>
        </authorList>
    </citation>
    <scope>NUCLEOTIDE SEQUENCE</scope>
    <source>
        <strain evidence="6">PS9179</strain>
        <tissue evidence="6">Whole animal</tissue>
    </source>
</reference>
<dbReference type="EMBL" id="JAUCMV010000004">
    <property type="protein sequence ID" value="KAK0403084.1"/>
    <property type="molecule type" value="Genomic_DNA"/>
</dbReference>
<name>A0AA39LN30_9BILA</name>
<evidence type="ECO:0000259" key="5">
    <source>
        <dbReference type="Pfam" id="PF15965"/>
    </source>
</evidence>
<dbReference type="InterPro" id="IPR031890">
    <property type="entry name" value="Fbxo30/Fbxo40"/>
</dbReference>
<evidence type="ECO:0000256" key="4">
    <source>
        <dbReference type="ARBA" id="ARBA00022833"/>
    </source>
</evidence>
<dbReference type="Gene3D" id="3.30.40.150">
    <property type="entry name" value="TRAF-like zinc-finger, N-terminal subdomain"/>
    <property type="match status" value="1"/>
</dbReference>
<evidence type="ECO:0000256" key="2">
    <source>
        <dbReference type="ARBA" id="ARBA00022771"/>
    </source>
</evidence>
<dbReference type="PANTHER" id="PTHR15933">
    <property type="entry name" value="PROTEIN CBG16327"/>
    <property type="match status" value="1"/>
</dbReference>
<keyword evidence="2" id="KW-0863">Zinc-finger</keyword>
<keyword evidence="1" id="KW-0479">Metal-binding</keyword>